<feature type="signal peptide" evidence="1">
    <location>
        <begin position="1"/>
        <end position="19"/>
    </location>
</feature>
<dbReference type="OrthoDB" id="3032154at2759"/>
<name>A0A8H5EWX2_9AGAR</name>
<keyword evidence="3" id="KW-1185">Reference proteome</keyword>
<evidence type="ECO:0000313" key="3">
    <source>
        <dbReference type="Proteomes" id="UP000567179"/>
    </source>
</evidence>
<gene>
    <name evidence="2" type="ORF">D9619_007485</name>
</gene>
<protein>
    <submittedName>
        <fullName evidence="2">Uncharacterized protein</fullName>
    </submittedName>
</protein>
<comment type="caution">
    <text evidence="2">The sequence shown here is derived from an EMBL/GenBank/DDBJ whole genome shotgun (WGS) entry which is preliminary data.</text>
</comment>
<organism evidence="2 3">
    <name type="scientific">Psilocybe cf. subviscida</name>
    <dbReference type="NCBI Taxonomy" id="2480587"/>
    <lineage>
        <taxon>Eukaryota</taxon>
        <taxon>Fungi</taxon>
        <taxon>Dikarya</taxon>
        <taxon>Basidiomycota</taxon>
        <taxon>Agaricomycotina</taxon>
        <taxon>Agaricomycetes</taxon>
        <taxon>Agaricomycetidae</taxon>
        <taxon>Agaricales</taxon>
        <taxon>Agaricineae</taxon>
        <taxon>Strophariaceae</taxon>
        <taxon>Psilocybe</taxon>
    </lineage>
</organism>
<evidence type="ECO:0000313" key="2">
    <source>
        <dbReference type="EMBL" id="KAF5315344.1"/>
    </source>
</evidence>
<dbReference type="AlphaFoldDB" id="A0A8H5EWX2"/>
<keyword evidence="1" id="KW-0732">Signal</keyword>
<dbReference type="EMBL" id="JAACJJ010000043">
    <property type="protein sequence ID" value="KAF5315344.1"/>
    <property type="molecule type" value="Genomic_DNA"/>
</dbReference>
<proteinExistence type="predicted"/>
<sequence>MKFSIIAATLAATSSLVAAYPAVDSRSVYERAYDDFVGFTTRTIWGQGKYAMDEHDYHSLVKPGLKTAFAQHYSNFVALCGANPDFHCDRKGFISASATDKKKKATCTHSKIPALQLGDSHVLPHIRRSSSPEPHRRRSYVDIFDDLD</sequence>
<feature type="chain" id="PRO_5034906440" evidence="1">
    <location>
        <begin position="20"/>
        <end position="148"/>
    </location>
</feature>
<evidence type="ECO:0000256" key="1">
    <source>
        <dbReference type="SAM" id="SignalP"/>
    </source>
</evidence>
<dbReference type="Proteomes" id="UP000567179">
    <property type="component" value="Unassembled WGS sequence"/>
</dbReference>
<reference evidence="2 3" key="1">
    <citation type="journal article" date="2020" name="ISME J.">
        <title>Uncovering the hidden diversity of litter-decomposition mechanisms in mushroom-forming fungi.</title>
        <authorList>
            <person name="Floudas D."/>
            <person name="Bentzer J."/>
            <person name="Ahren D."/>
            <person name="Johansson T."/>
            <person name="Persson P."/>
            <person name="Tunlid A."/>
        </authorList>
    </citation>
    <scope>NUCLEOTIDE SEQUENCE [LARGE SCALE GENOMIC DNA]</scope>
    <source>
        <strain evidence="2 3">CBS 101986</strain>
    </source>
</reference>
<accession>A0A8H5EWX2</accession>